<dbReference type="Proteomes" id="UP000028837">
    <property type="component" value="Unassembled WGS sequence"/>
</dbReference>
<keyword evidence="1" id="KW-0175">Coiled coil</keyword>
<dbReference type="VEuPathDB" id="ToxoDB:TGDOM2_268790"/>
<reference evidence="3 4" key="1">
    <citation type="submission" date="2014-02" db="EMBL/GenBank/DDBJ databases">
        <authorList>
            <person name="Sibley D."/>
            <person name="Venepally P."/>
            <person name="Karamycheva S."/>
            <person name="Hadjithomas M."/>
            <person name="Khan A."/>
            <person name="Brunk B."/>
            <person name="Roos D."/>
            <person name="Caler E."/>
            <person name="Lorenzi H."/>
        </authorList>
    </citation>
    <scope>NUCLEOTIDE SEQUENCE [LARGE SCALE GENOMIC DNA]</scope>
    <source>
        <strain evidence="3 4">GAB2-2007-GAL-DOM2</strain>
    </source>
</reference>
<organism evidence="3 4">
    <name type="scientific">Toxoplasma gondii GAB2-2007-GAL-DOM2</name>
    <dbReference type="NCBI Taxonomy" id="1130820"/>
    <lineage>
        <taxon>Eukaryota</taxon>
        <taxon>Sar</taxon>
        <taxon>Alveolata</taxon>
        <taxon>Apicomplexa</taxon>
        <taxon>Conoidasida</taxon>
        <taxon>Coccidia</taxon>
        <taxon>Eucoccidiorida</taxon>
        <taxon>Eimeriorina</taxon>
        <taxon>Sarcocystidae</taxon>
        <taxon>Toxoplasma</taxon>
    </lineage>
</organism>
<dbReference type="AlphaFoldDB" id="A0A086K440"/>
<evidence type="ECO:0000256" key="2">
    <source>
        <dbReference type="SAM" id="MobiDB-lite"/>
    </source>
</evidence>
<comment type="caution">
    <text evidence="3">The sequence shown here is derived from an EMBL/GenBank/DDBJ whole genome shotgun (WGS) entry which is preliminary data.</text>
</comment>
<feature type="coiled-coil region" evidence="1">
    <location>
        <begin position="123"/>
        <end position="157"/>
    </location>
</feature>
<gene>
    <name evidence="3" type="ORF">TGDOM2_268790</name>
</gene>
<proteinExistence type="predicted"/>
<dbReference type="OrthoDB" id="10403746at2759"/>
<feature type="region of interest" description="Disordered" evidence="2">
    <location>
        <begin position="194"/>
        <end position="252"/>
    </location>
</feature>
<accession>A0A086K440</accession>
<sequence>MMIRISGHVCGGGRPGIPRWKSVLRKSIASFCFFVACKTWPGFVSCSIWRPQGTPEVGSLGHDAADTAAAEAARDVLSAWLQEVKSLIETAAYGVRGVANDVVDGNIVEEALGMTYDIHDQLQKRIAEEAKASEVRIAQAREKASQILERLQKLDLSSISSSIQQVPARELRELLSLLAVPRMPSLSLPQISISFNKDTNSETDENNQDKGAEEAQRPKQTASDATAEDVEAEIDKSQVPPSDDIVQSTSDV</sequence>
<feature type="compositionally biased region" description="Basic and acidic residues" evidence="2">
    <location>
        <begin position="207"/>
        <end position="217"/>
    </location>
</feature>
<evidence type="ECO:0000313" key="3">
    <source>
        <dbReference type="EMBL" id="KFG39158.1"/>
    </source>
</evidence>
<evidence type="ECO:0000313" key="4">
    <source>
        <dbReference type="Proteomes" id="UP000028837"/>
    </source>
</evidence>
<protein>
    <submittedName>
        <fullName evidence="3">Uncharacterized protein</fullName>
    </submittedName>
</protein>
<dbReference type="EMBL" id="AHZU02000871">
    <property type="protein sequence ID" value="KFG39158.1"/>
    <property type="molecule type" value="Genomic_DNA"/>
</dbReference>
<name>A0A086K440_TOXGO</name>
<evidence type="ECO:0000256" key="1">
    <source>
        <dbReference type="SAM" id="Coils"/>
    </source>
</evidence>